<evidence type="ECO:0000256" key="1">
    <source>
        <dbReference type="ARBA" id="ARBA00022884"/>
    </source>
</evidence>
<dbReference type="SMART" id="SM00360">
    <property type="entry name" value="RRM"/>
    <property type="match status" value="2"/>
</dbReference>
<evidence type="ECO:0000256" key="2">
    <source>
        <dbReference type="PROSITE-ProRule" id="PRU00176"/>
    </source>
</evidence>
<accession>A0ABR0WY57</accession>
<dbReference type="InterPro" id="IPR050502">
    <property type="entry name" value="Euk_RNA-bind_prot"/>
</dbReference>
<keyword evidence="6" id="KW-1185">Reference proteome</keyword>
<dbReference type="Gene3D" id="3.30.70.330">
    <property type="match status" value="2"/>
</dbReference>
<dbReference type="InterPro" id="IPR012677">
    <property type="entry name" value="Nucleotide-bd_a/b_plait_sf"/>
</dbReference>
<comment type="caution">
    <text evidence="5">The sequence shown here is derived from an EMBL/GenBank/DDBJ whole genome shotgun (WGS) entry which is preliminary data.</text>
</comment>
<organism evidence="5 6">
    <name type="scientific">Rehmannia glutinosa</name>
    <name type="common">Chinese foxglove</name>
    <dbReference type="NCBI Taxonomy" id="99300"/>
    <lineage>
        <taxon>Eukaryota</taxon>
        <taxon>Viridiplantae</taxon>
        <taxon>Streptophyta</taxon>
        <taxon>Embryophyta</taxon>
        <taxon>Tracheophyta</taxon>
        <taxon>Spermatophyta</taxon>
        <taxon>Magnoliopsida</taxon>
        <taxon>eudicotyledons</taxon>
        <taxon>Gunneridae</taxon>
        <taxon>Pentapetalae</taxon>
        <taxon>asterids</taxon>
        <taxon>lamiids</taxon>
        <taxon>Lamiales</taxon>
        <taxon>Orobanchaceae</taxon>
        <taxon>Rehmannieae</taxon>
        <taxon>Rehmannia</taxon>
    </lineage>
</organism>
<dbReference type="InterPro" id="IPR035979">
    <property type="entry name" value="RBD_domain_sf"/>
</dbReference>
<evidence type="ECO:0000313" key="5">
    <source>
        <dbReference type="EMBL" id="KAK6152398.1"/>
    </source>
</evidence>
<feature type="domain" description="RRM" evidence="4">
    <location>
        <begin position="211"/>
        <end position="298"/>
    </location>
</feature>
<keyword evidence="1 2" id="KW-0694">RNA-binding</keyword>
<evidence type="ECO:0000259" key="4">
    <source>
        <dbReference type="PROSITE" id="PS50102"/>
    </source>
</evidence>
<dbReference type="Proteomes" id="UP001318860">
    <property type="component" value="Unassembled WGS sequence"/>
</dbReference>
<dbReference type="PANTHER" id="PTHR48025">
    <property type="entry name" value="OS02G0815200 PROTEIN"/>
    <property type="match status" value="1"/>
</dbReference>
<dbReference type="Pfam" id="PF00076">
    <property type="entry name" value="RRM_1"/>
    <property type="match status" value="2"/>
</dbReference>
<evidence type="ECO:0000313" key="6">
    <source>
        <dbReference type="Proteomes" id="UP001318860"/>
    </source>
</evidence>
<feature type="compositionally biased region" description="Polar residues" evidence="3">
    <location>
        <begin position="176"/>
        <end position="194"/>
    </location>
</feature>
<dbReference type="PANTHER" id="PTHR48025:SF1">
    <property type="entry name" value="RRM DOMAIN-CONTAINING PROTEIN"/>
    <property type="match status" value="1"/>
</dbReference>
<name>A0ABR0WY57_REHGL</name>
<sequence length="320" mass="34375">MAASLSFLSLTPQTLSIHHSSSSAAAAVSASSLFAIKPLPKLALSVSSVGSYANPTSRFVRNVAISSEVDSEVDEDEGLDFSETRSFSPDLKLFVGNLPFNIDSSGLAGLFEQAGNVEMVEVIYDKITGRSRGFGFVTMSTVEEVEAAAQQFDGYELQGRALRVNSGPPPAKRENSSFGGSRENSSFRGGSRENSSFRGGPRGGGSSDSSNRVYVGNLAWGVDNLTLETLFSEQGKVREATVVYDRESGRSRGFGFVTYSSSDEVDNAINSLDGMRYQELQLQDPLIGRLILVGKTLLLALVCNYGFDSSVQTNRSLEVY</sequence>
<dbReference type="EMBL" id="JABTTQ020000007">
    <property type="protein sequence ID" value="KAK6152398.1"/>
    <property type="molecule type" value="Genomic_DNA"/>
</dbReference>
<reference evidence="5 6" key="1">
    <citation type="journal article" date="2021" name="Comput. Struct. Biotechnol. J.">
        <title>De novo genome assembly of the potent medicinal plant Rehmannia glutinosa using nanopore technology.</title>
        <authorList>
            <person name="Ma L."/>
            <person name="Dong C."/>
            <person name="Song C."/>
            <person name="Wang X."/>
            <person name="Zheng X."/>
            <person name="Niu Y."/>
            <person name="Chen S."/>
            <person name="Feng W."/>
        </authorList>
    </citation>
    <scope>NUCLEOTIDE SEQUENCE [LARGE SCALE GENOMIC DNA]</scope>
    <source>
        <strain evidence="5">DH-2019</strain>
    </source>
</reference>
<dbReference type="PROSITE" id="PS50102">
    <property type="entry name" value="RRM"/>
    <property type="match status" value="2"/>
</dbReference>
<protein>
    <recommendedName>
        <fullName evidence="4">RRM domain-containing protein</fullName>
    </recommendedName>
</protein>
<feature type="domain" description="RRM" evidence="4">
    <location>
        <begin position="91"/>
        <end position="169"/>
    </location>
</feature>
<gene>
    <name evidence="5" type="ORF">DH2020_015033</name>
</gene>
<feature type="region of interest" description="Disordered" evidence="3">
    <location>
        <begin position="161"/>
        <end position="209"/>
    </location>
</feature>
<dbReference type="SUPFAM" id="SSF54928">
    <property type="entry name" value="RNA-binding domain, RBD"/>
    <property type="match status" value="2"/>
</dbReference>
<evidence type="ECO:0000256" key="3">
    <source>
        <dbReference type="SAM" id="MobiDB-lite"/>
    </source>
</evidence>
<dbReference type="InterPro" id="IPR000504">
    <property type="entry name" value="RRM_dom"/>
</dbReference>
<proteinExistence type="predicted"/>